<dbReference type="Proteomes" id="UP000019113">
    <property type="component" value="Unassembled WGS sequence"/>
</dbReference>
<dbReference type="AlphaFoldDB" id="W1NBR0"/>
<sequence length="329" mass="38514">MDHFPQIKRDPLLTSEVFEEQEKFFLNRVLNNKKKEDAIIDSSKDLATRKRISRGQVTDLMEYTILSYSAGKNIDDVKEIFLSCLDSYCQHKTVFPDNLMLYWEQDSYQYYLWFFSLVVMTGQTESLPELIRWYSPAPDGEGEDPLLYALMGRLGILGLSPSTKLEFPKSYGALYEAILGDSSRPKEERQVYVKQYLKSWYQGMEDCYWYGRHKGRFPTFFGYWAFEAGLVTLLYDLDDSSYRDMKYYPKDLVDHARQQGYDKLLDPALMTDQQRHDILLPGAVTPYTARWKSNLLGDEIVLEKGQTLPGPQHSDLNPNHLHFWISFRD</sequence>
<keyword evidence="4" id="KW-1185">Reference proteome</keyword>
<evidence type="ECO:0000259" key="2">
    <source>
        <dbReference type="Pfam" id="PF08929"/>
    </source>
</evidence>
<feature type="domain" description="PoNi N-terminal" evidence="1">
    <location>
        <begin position="9"/>
        <end position="131"/>
    </location>
</feature>
<dbReference type="Pfam" id="PF08928">
    <property type="entry name" value="PoNi_N"/>
    <property type="match status" value="1"/>
</dbReference>
<dbReference type="Pfam" id="PF08929">
    <property type="entry name" value="PoNi_C"/>
    <property type="match status" value="1"/>
</dbReference>
<dbReference type="KEGG" id="hhu:AR456_09170"/>
<feature type="domain" description="PoNi C-terminal" evidence="2">
    <location>
        <begin position="143"/>
        <end position="252"/>
    </location>
</feature>
<dbReference type="Gene3D" id="1.10.3920.10">
    <property type="entry name" value="PA2201 C-terminal domain-like"/>
    <property type="match status" value="1"/>
</dbReference>
<name>W1NBR0_9GAMM</name>
<dbReference type="SUPFAM" id="SSF140731">
    <property type="entry name" value="PA2201 C-terminal domain-like"/>
    <property type="match status" value="1"/>
</dbReference>
<dbReference type="PATRIC" id="fig|1178482.3.peg.765"/>
<reference evidence="3 4" key="1">
    <citation type="submission" date="2013-08" db="EMBL/GenBank/DDBJ databases">
        <title>draft genome of Halomonas huanghegensis, strain BJGMM-B45T.</title>
        <authorList>
            <person name="Miao C."/>
            <person name="Wan Y."/>
            <person name="Jin W."/>
        </authorList>
    </citation>
    <scope>NUCLEOTIDE SEQUENCE [LARGE SCALE GENOMIC DNA]</scope>
    <source>
        <strain evidence="3 4">BJGMM-B45</strain>
    </source>
</reference>
<dbReference type="InterPro" id="IPR015025">
    <property type="entry name" value="PoNi_C"/>
</dbReference>
<evidence type="ECO:0000313" key="3">
    <source>
        <dbReference type="EMBL" id="ERL52646.1"/>
    </source>
</evidence>
<dbReference type="EMBL" id="AVBC01000016">
    <property type="protein sequence ID" value="ERL52646.1"/>
    <property type="molecule type" value="Genomic_DNA"/>
</dbReference>
<organism evidence="3 4">
    <name type="scientific">Halomonas huangheensis</name>
    <dbReference type="NCBI Taxonomy" id="1178482"/>
    <lineage>
        <taxon>Bacteria</taxon>
        <taxon>Pseudomonadati</taxon>
        <taxon>Pseudomonadota</taxon>
        <taxon>Gammaproteobacteria</taxon>
        <taxon>Oceanospirillales</taxon>
        <taxon>Halomonadaceae</taxon>
        <taxon>Halomonas</taxon>
    </lineage>
</organism>
<dbReference type="OrthoDB" id="6058444at2"/>
<gene>
    <name evidence="3" type="ORF">BJB45_18885</name>
</gene>
<dbReference type="InterPro" id="IPR028983">
    <property type="entry name" value="PA2201-like_C"/>
</dbReference>
<dbReference type="STRING" id="1178482.AR456_09170"/>
<proteinExistence type="predicted"/>
<protein>
    <recommendedName>
        <fullName evidence="5">PoNi C-terminal domain-containing protein</fullName>
    </recommendedName>
</protein>
<evidence type="ECO:0000259" key="1">
    <source>
        <dbReference type="Pfam" id="PF08928"/>
    </source>
</evidence>
<dbReference type="eggNOG" id="ENOG5032U70">
    <property type="taxonomic scope" value="Bacteria"/>
</dbReference>
<dbReference type="RefSeq" id="WP_021817705.1">
    <property type="nucleotide sequence ID" value="NZ_AVBC01000016.1"/>
</dbReference>
<evidence type="ECO:0000313" key="4">
    <source>
        <dbReference type="Proteomes" id="UP000019113"/>
    </source>
</evidence>
<dbReference type="InterPro" id="IPR015024">
    <property type="entry name" value="PoNi_N"/>
</dbReference>
<evidence type="ECO:0008006" key="5">
    <source>
        <dbReference type="Google" id="ProtNLM"/>
    </source>
</evidence>
<accession>W1NBR0</accession>
<comment type="caution">
    <text evidence="3">The sequence shown here is derived from an EMBL/GenBank/DDBJ whole genome shotgun (WGS) entry which is preliminary data.</text>
</comment>